<dbReference type="Proteomes" id="UP001604277">
    <property type="component" value="Unassembled WGS sequence"/>
</dbReference>
<proteinExistence type="predicted"/>
<dbReference type="AlphaFoldDB" id="A0ABD1PHT3"/>
<dbReference type="EMBL" id="JBFOLJ010000019">
    <property type="protein sequence ID" value="KAL2463422.1"/>
    <property type="molecule type" value="Genomic_DNA"/>
</dbReference>
<comment type="caution">
    <text evidence="2">The sequence shown here is derived from an EMBL/GenBank/DDBJ whole genome shotgun (WGS) entry which is preliminary data.</text>
</comment>
<dbReference type="PANTHER" id="PTHR46863:SF1">
    <property type="entry name" value="PROTEIN KINASE SUPERFAMILY PROTEIN"/>
    <property type="match status" value="1"/>
</dbReference>
<keyword evidence="3" id="KW-1185">Reference proteome</keyword>
<evidence type="ECO:0000256" key="1">
    <source>
        <dbReference type="SAM" id="MobiDB-lite"/>
    </source>
</evidence>
<gene>
    <name evidence="2" type="ORF">Fot_53078</name>
</gene>
<sequence length="154" mass="16747">MAIQASEPVANPNPTTNSASRTPRKSSKSEREKPSSNSPRNPVPKPPNWLSDPSTSGSASGSRSSYLLDTSVATTSVASGTSLSNLRDTLPENSQIYDFSEIRAATNNFLAKRYSSTSSSSQSWRSVLNGKDVIIFQRKLRKSMDFPTLNRSCQ</sequence>
<accession>A0ABD1PHT3</accession>
<evidence type="ECO:0000313" key="2">
    <source>
        <dbReference type="EMBL" id="KAL2463422.1"/>
    </source>
</evidence>
<organism evidence="2 3">
    <name type="scientific">Forsythia ovata</name>
    <dbReference type="NCBI Taxonomy" id="205694"/>
    <lineage>
        <taxon>Eukaryota</taxon>
        <taxon>Viridiplantae</taxon>
        <taxon>Streptophyta</taxon>
        <taxon>Embryophyta</taxon>
        <taxon>Tracheophyta</taxon>
        <taxon>Spermatophyta</taxon>
        <taxon>Magnoliopsida</taxon>
        <taxon>eudicotyledons</taxon>
        <taxon>Gunneridae</taxon>
        <taxon>Pentapetalae</taxon>
        <taxon>asterids</taxon>
        <taxon>lamiids</taxon>
        <taxon>Lamiales</taxon>
        <taxon>Oleaceae</taxon>
        <taxon>Forsythieae</taxon>
        <taxon>Forsythia</taxon>
    </lineage>
</organism>
<evidence type="ECO:0000313" key="3">
    <source>
        <dbReference type="Proteomes" id="UP001604277"/>
    </source>
</evidence>
<protein>
    <submittedName>
        <fullName evidence="2">LysM domain receptor-like kinase 3</fullName>
    </submittedName>
</protein>
<reference evidence="3" key="1">
    <citation type="submission" date="2024-07" db="EMBL/GenBank/DDBJ databases">
        <title>Two chromosome-level genome assemblies of Korean endemic species Abeliophyllum distichum and Forsythia ovata (Oleaceae).</title>
        <authorList>
            <person name="Jang H."/>
        </authorList>
    </citation>
    <scope>NUCLEOTIDE SEQUENCE [LARGE SCALE GENOMIC DNA]</scope>
</reference>
<feature type="compositionally biased region" description="Low complexity" evidence="1">
    <location>
        <begin position="51"/>
        <end position="66"/>
    </location>
</feature>
<name>A0ABD1PHT3_9LAMI</name>
<dbReference type="PANTHER" id="PTHR46863">
    <property type="entry name" value="OS09G0572100 PROTEIN"/>
    <property type="match status" value="1"/>
</dbReference>
<feature type="region of interest" description="Disordered" evidence="1">
    <location>
        <begin position="1"/>
        <end position="66"/>
    </location>
</feature>